<organism evidence="3 4">
    <name type="scientific">Imshaugia aleurites</name>
    <dbReference type="NCBI Taxonomy" id="172621"/>
    <lineage>
        <taxon>Eukaryota</taxon>
        <taxon>Fungi</taxon>
        <taxon>Dikarya</taxon>
        <taxon>Ascomycota</taxon>
        <taxon>Pezizomycotina</taxon>
        <taxon>Lecanoromycetes</taxon>
        <taxon>OSLEUM clade</taxon>
        <taxon>Lecanoromycetidae</taxon>
        <taxon>Lecanorales</taxon>
        <taxon>Lecanorineae</taxon>
        <taxon>Parmeliaceae</taxon>
        <taxon>Imshaugia</taxon>
    </lineage>
</organism>
<feature type="domain" description="Ribonuclease H2 subunit B wHTH" evidence="2">
    <location>
        <begin position="37"/>
        <end position="241"/>
    </location>
</feature>
<keyword evidence="4" id="KW-1185">Reference proteome</keyword>
<dbReference type="GO" id="GO:0005654">
    <property type="term" value="C:nucleoplasm"/>
    <property type="evidence" value="ECO:0007669"/>
    <property type="project" value="TreeGrafter"/>
</dbReference>
<gene>
    <name evidence="3" type="ORF">IMSHALPRED_009815</name>
</gene>
<sequence>MEKPKPEFAEANDSPISDGCTVKNAEMLIATPIDHLFLLLPSFVHDPSAKSPASKRLFHSADDLLEKLSERSKHFSQISGHEQTRWAMEQRMKAVCDIVNAGNEEMYRLSDEKLLHELMRKAKNMIAQGLPASMEERFIRKALETPVMVVKHEETSVSDATISQNETPTSESIAPEVFDSQASTASAESTATTFSTTTEMTDPEDITPTVDANEVYHLLGLRTALSYIISSYVPAAIVQSLDMLISSGKSQVDFTILDERLANIAKIRAEALASRSFGDFSRKRSMYEDDDAAETRAEKKRKKEEEEKKKKASESRGIKDLKKVDTTGMKKMSDFFGKAAVAKKK</sequence>
<dbReference type="InterPro" id="IPR040456">
    <property type="entry name" value="RNase_H2_suB"/>
</dbReference>
<reference evidence="3" key="1">
    <citation type="submission" date="2021-03" db="EMBL/GenBank/DDBJ databases">
        <authorList>
            <person name="Tagirdzhanova G."/>
        </authorList>
    </citation>
    <scope>NUCLEOTIDE SEQUENCE</scope>
</reference>
<feature type="region of interest" description="Disordered" evidence="1">
    <location>
        <begin position="288"/>
        <end position="325"/>
    </location>
</feature>
<dbReference type="OrthoDB" id="29098at2759"/>
<name>A0A8H3IYR5_9LECA</name>
<evidence type="ECO:0000259" key="2">
    <source>
        <dbReference type="Pfam" id="PF09468"/>
    </source>
</evidence>
<proteinExistence type="predicted"/>
<feature type="compositionally biased region" description="Low complexity" evidence="1">
    <location>
        <begin position="182"/>
        <end position="200"/>
    </location>
</feature>
<evidence type="ECO:0000256" key="1">
    <source>
        <dbReference type="SAM" id="MobiDB-lite"/>
    </source>
</evidence>
<feature type="region of interest" description="Disordered" evidence="1">
    <location>
        <begin position="180"/>
        <end position="207"/>
    </location>
</feature>
<protein>
    <recommendedName>
        <fullName evidence="2">Ribonuclease H2 subunit B wHTH domain-containing protein</fullName>
    </recommendedName>
</protein>
<accession>A0A8H3IYR5</accession>
<dbReference type="GO" id="GO:0032299">
    <property type="term" value="C:ribonuclease H2 complex"/>
    <property type="evidence" value="ECO:0007669"/>
    <property type="project" value="InterPro"/>
</dbReference>
<dbReference type="EMBL" id="CAJPDT010000078">
    <property type="protein sequence ID" value="CAF9934715.1"/>
    <property type="molecule type" value="Genomic_DNA"/>
</dbReference>
<dbReference type="PANTHER" id="PTHR13383:SF11">
    <property type="entry name" value="RIBONUCLEASE H2 SUBUNIT B"/>
    <property type="match status" value="1"/>
</dbReference>
<dbReference type="InterPro" id="IPR019024">
    <property type="entry name" value="RNase_H2_suB_wHTH"/>
</dbReference>
<dbReference type="GO" id="GO:0006401">
    <property type="term" value="P:RNA catabolic process"/>
    <property type="evidence" value="ECO:0007669"/>
    <property type="project" value="TreeGrafter"/>
</dbReference>
<evidence type="ECO:0000313" key="3">
    <source>
        <dbReference type="EMBL" id="CAF9934715.1"/>
    </source>
</evidence>
<dbReference type="Pfam" id="PF09468">
    <property type="entry name" value="RNase_H2-Ydr279"/>
    <property type="match status" value="1"/>
</dbReference>
<dbReference type="PANTHER" id="PTHR13383">
    <property type="entry name" value="RIBONUCLEASE H2 SUBUNIT B"/>
    <property type="match status" value="1"/>
</dbReference>
<comment type="caution">
    <text evidence="3">The sequence shown here is derived from an EMBL/GenBank/DDBJ whole genome shotgun (WGS) entry which is preliminary data.</text>
</comment>
<evidence type="ECO:0000313" key="4">
    <source>
        <dbReference type="Proteomes" id="UP000664534"/>
    </source>
</evidence>
<dbReference type="Gene3D" id="1.10.20.120">
    <property type="match status" value="1"/>
</dbReference>
<dbReference type="Proteomes" id="UP000664534">
    <property type="component" value="Unassembled WGS sequence"/>
</dbReference>
<dbReference type="AlphaFoldDB" id="A0A8H3IYR5"/>